<accession>A0ABN1E143</accession>
<dbReference type="PANTHER" id="PTHR37955">
    <property type="entry name" value="TELLURITE RESISTANCE PROTEIN TEHA"/>
    <property type="match status" value="1"/>
</dbReference>
<dbReference type="Pfam" id="PF03595">
    <property type="entry name" value="SLAC1"/>
    <property type="match status" value="1"/>
</dbReference>
<dbReference type="EMBL" id="BAAADD010000001">
    <property type="protein sequence ID" value="GAA0556887.1"/>
    <property type="molecule type" value="Genomic_DNA"/>
</dbReference>
<keyword evidence="2 5" id="KW-0812">Transmembrane</keyword>
<feature type="transmembrane region" description="Helical" evidence="5">
    <location>
        <begin position="85"/>
        <end position="105"/>
    </location>
</feature>
<reference evidence="6 7" key="1">
    <citation type="journal article" date="2019" name="Int. J. Syst. Evol. Microbiol.">
        <title>The Global Catalogue of Microorganisms (GCM) 10K type strain sequencing project: providing services to taxonomists for standard genome sequencing and annotation.</title>
        <authorList>
            <consortium name="The Broad Institute Genomics Platform"/>
            <consortium name="The Broad Institute Genome Sequencing Center for Infectious Disease"/>
            <person name="Wu L."/>
            <person name="Ma J."/>
        </authorList>
    </citation>
    <scope>NUCLEOTIDE SEQUENCE [LARGE SCALE GENOMIC DNA]</scope>
    <source>
        <strain evidence="6 7">JCM 15089</strain>
    </source>
</reference>
<comment type="caution">
    <text evidence="6">The sequence shown here is derived from an EMBL/GenBank/DDBJ whole genome shotgun (WGS) entry which is preliminary data.</text>
</comment>
<feature type="transmembrane region" description="Helical" evidence="5">
    <location>
        <begin position="265"/>
        <end position="287"/>
    </location>
</feature>
<dbReference type="Proteomes" id="UP001499951">
    <property type="component" value="Unassembled WGS sequence"/>
</dbReference>
<organism evidence="6 7">
    <name type="scientific">Rhizomicrobium electricum</name>
    <dbReference type="NCBI Taxonomy" id="480070"/>
    <lineage>
        <taxon>Bacteria</taxon>
        <taxon>Pseudomonadati</taxon>
        <taxon>Pseudomonadota</taxon>
        <taxon>Alphaproteobacteria</taxon>
        <taxon>Micropepsales</taxon>
        <taxon>Micropepsaceae</taxon>
        <taxon>Rhizomicrobium</taxon>
    </lineage>
</organism>
<dbReference type="InterPro" id="IPR039264">
    <property type="entry name" value="TehA"/>
</dbReference>
<protein>
    <submittedName>
        <fullName evidence="6">Dicarboxylate transporter/tellurite-resistance protein TehA</fullName>
    </submittedName>
</protein>
<gene>
    <name evidence="6" type="primary">tehA</name>
    <name evidence="6" type="ORF">GCM10008942_01710</name>
</gene>
<dbReference type="NCBIfam" id="NF008032">
    <property type="entry name" value="PRK10764.1"/>
    <property type="match status" value="1"/>
</dbReference>
<evidence type="ECO:0000256" key="4">
    <source>
        <dbReference type="ARBA" id="ARBA00023136"/>
    </source>
</evidence>
<keyword evidence="7" id="KW-1185">Reference proteome</keyword>
<evidence type="ECO:0000256" key="1">
    <source>
        <dbReference type="ARBA" id="ARBA00004141"/>
    </source>
</evidence>
<name>A0ABN1E143_9PROT</name>
<dbReference type="InterPro" id="IPR052951">
    <property type="entry name" value="Tellurite_res_ion_channel"/>
</dbReference>
<dbReference type="InterPro" id="IPR038665">
    <property type="entry name" value="Voltage-dep_anion_channel_sf"/>
</dbReference>
<evidence type="ECO:0000256" key="2">
    <source>
        <dbReference type="ARBA" id="ARBA00022692"/>
    </source>
</evidence>
<feature type="transmembrane region" description="Helical" evidence="5">
    <location>
        <begin position="111"/>
        <end position="129"/>
    </location>
</feature>
<evidence type="ECO:0000256" key="3">
    <source>
        <dbReference type="ARBA" id="ARBA00022989"/>
    </source>
</evidence>
<keyword evidence="3 5" id="KW-1133">Transmembrane helix</keyword>
<dbReference type="RefSeq" id="WP_166930500.1">
    <property type="nucleotide sequence ID" value="NZ_BAAADD010000001.1"/>
</dbReference>
<feature type="transmembrane region" description="Helical" evidence="5">
    <location>
        <begin position="208"/>
        <end position="227"/>
    </location>
</feature>
<dbReference type="Gene3D" id="1.50.10.150">
    <property type="entry name" value="Voltage-dependent anion channel"/>
    <property type="match status" value="1"/>
</dbReference>
<dbReference type="PANTHER" id="PTHR37955:SF1">
    <property type="entry name" value="DEP DOMAIN-CONTAINING PROTEIN"/>
    <property type="match status" value="1"/>
</dbReference>
<evidence type="ECO:0000313" key="7">
    <source>
        <dbReference type="Proteomes" id="UP001499951"/>
    </source>
</evidence>
<comment type="subcellular location">
    <subcellularLocation>
        <location evidence="1">Membrane</location>
        <topology evidence="1">Multi-pass membrane protein</topology>
    </subcellularLocation>
</comment>
<feature type="transmembrane region" description="Helical" evidence="5">
    <location>
        <begin position="174"/>
        <end position="196"/>
    </location>
</feature>
<evidence type="ECO:0000256" key="5">
    <source>
        <dbReference type="SAM" id="Phobius"/>
    </source>
</evidence>
<feature type="transmembrane region" description="Helical" evidence="5">
    <location>
        <begin position="233"/>
        <end position="253"/>
    </location>
</feature>
<dbReference type="CDD" id="cd09324">
    <property type="entry name" value="TDT_TehA"/>
    <property type="match status" value="1"/>
</dbReference>
<sequence length="323" mass="34782">MDALVANPQAPSRSGRLPAAHFGMVLGLSGLGQSWRLAVQYWHVPAMIGEAILALAGLVWASLLVFYVVQAILRPAQTRAEFAHPVQGSTPALVGIATLLMTLAVARYSMLAAWTFALAGIGWHLFFALMHTGGLWRGGRDMLDTAPSLYLPTVAGNFTSAAALGVLGHSDWGWLFLGAGVFSWLALESLIVMRLWQPDGLPKPQRPLIGIQFAPPVVCGMAWLNLAPGTTDHWLLMLWGYGLFQLLLGIRLWRWLGETPFAPSYWAYTFGIASTTVCALKLALSGVPVAQTLALPIFLGANAFIGTLAVRTAVLLMRGKLLV</sequence>
<dbReference type="InterPro" id="IPR004695">
    <property type="entry name" value="SLAC1/Mae1/Ssu1/TehA"/>
</dbReference>
<evidence type="ECO:0000313" key="6">
    <source>
        <dbReference type="EMBL" id="GAA0556887.1"/>
    </source>
</evidence>
<feature type="transmembrane region" description="Helical" evidence="5">
    <location>
        <begin position="149"/>
        <end position="168"/>
    </location>
</feature>
<proteinExistence type="predicted"/>
<feature type="transmembrane region" description="Helical" evidence="5">
    <location>
        <begin position="293"/>
        <end position="317"/>
    </location>
</feature>
<feature type="transmembrane region" description="Helical" evidence="5">
    <location>
        <begin position="51"/>
        <end position="73"/>
    </location>
</feature>
<keyword evidence="4 5" id="KW-0472">Membrane</keyword>